<sequence length="98" mass="11397">MQNSDQIIILILTLLSAVLTWKMVYDFYKTKIHKVITHLIAVITASFMLLSTTFLFMNKNYQRGSGDPQMILSFSSVGILIIMLLILYLFFRYIPSRK</sequence>
<evidence type="ECO:0000313" key="2">
    <source>
        <dbReference type="EMBL" id="ADG94094.1"/>
    </source>
</evidence>
<keyword evidence="1" id="KW-0472">Membrane</keyword>
<dbReference type="EMBL" id="CP001999">
    <property type="protein sequence ID" value="ADG94094.1"/>
    <property type="molecule type" value="Genomic_DNA"/>
</dbReference>
<keyword evidence="1" id="KW-0812">Transmembrane</keyword>
<name>D5UZ91_ARCNC</name>
<feature type="transmembrane region" description="Helical" evidence="1">
    <location>
        <begin position="6"/>
        <end position="24"/>
    </location>
</feature>
<evidence type="ECO:0000256" key="1">
    <source>
        <dbReference type="SAM" id="Phobius"/>
    </source>
</evidence>
<feature type="transmembrane region" description="Helical" evidence="1">
    <location>
        <begin position="69"/>
        <end position="91"/>
    </location>
</feature>
<feature type="transmembrane region" description="Helical" evidence="1">
    <location>
        <begin position="36"/>
        <end position="57"/>
    </location>
</feature>
<accession>D5UZ91</accession>
<dbReference type="KEGG" id="ant:Arnit_2444"/>
<dbReference type="OrthoDB" id="5347694at2"/>
<reference evidence="2 3" key="1">
    <citation type="journal article" date="2010" name="Stand. Genomic Sci.">
        <title>Complete genome sequence of Arcobacter nitrofigilis type strain (CI).</title>
        <authorList>
            <person name="Pati A."/>
            <person name="Gronow S."/>
            <person name="Lapidus A."/>
            <person name="Copeland A."/>
            <person name="Glavina Del Rio T."/>
            <person name="Nolan M."/>
            <person name="Lucas S."/>
            <person name="Tice H."/>
            <person name="Cheng J.F."/>
            <person name="Han C."/>
            <person name="Chertkov O."/>
            <person name="Bruce D."/>
            <person name="Tapia R."/>
            <person name="Goodwin L."/>
            <person name="Pitluck S."/>
            <person name="Liolios K."/>
            <person name="Ivanova N."/>
            <person name="Mavromatis K."/>
            <person name="Chen A."/>
            <person name="Palaniappan K."/>
            <person name="Land M."/>
            <person name="Hauser L."/>
            <person name="Chang Y.J."/>
            <person name="Jeffries C.D."/>
            <person name="Detter J.C."/>
            <person name="Rohde M."/>
            <person name="Goker M."/>
            <person name="Bristow J."/>
            <person name="Eisen J.A."/>
            <person name="Markowitz V."/>
            <person name="Hugenholtz P."/>
            <person name="Klenk H.P."/>
            <person name="Kyrpides N.C."/>
        </authorList>
    </citation>
    <scope>NUCLEOTIDE SEQUENCE [LARGE SCALE GENOMIC DNA]</scope>
    <source>
        <strain evidence="3">ATCC 33309 / DSM 7299 / CCUG 15893 / LMG 7604 / NCTC 12251 / CI</strain>
    </source>
</reference>
<dbReference type="STRING" id="572480.Arnit_2444"/>
<protein>
    <submittedName>
        <fullName evidence="2">Uncharacterized protein</fullName>
    </submittedName>
</protein>
<organism evidence="2 3">
    <name type="scientific">Arcobacter nitrofigilis (strain ATCC 33309 / DSM 7299 / CCUG 15893 / LMG 7604 / NCTC 12251 / CI)</name>
    <name type="common">Campylobacter nitrofigilis</name>
    <dbReference type="NCBI Taxonomy" id="572480"/>
    <lineage>
        <taxon>Bacteria</taxon>
        <taxon>Pseudomonadati</taxon>
        <taxon>Campylobacterota</taxon>
        <taxon>Epsilonproteobacteria</taxon>
        <taxon>Campylobacterales</taxon>
        <taxon>Arcobacteraceae</taxon>
        <taxon>Arcobacter</taxon>
    </lineage>
</organism>
<gene>
    <name evidence="2" type="ordered locus">Arnit_2444</name>
</gene>
<dbReference type="RefSeq" id="WP_013136239.1">
    <property type="nucleotide sequence ID" value="NC_014166.1"/>
</dbReference>
<dbReference type="Proteomes" id="UP000000939">
    <property type="component" value="Chromosome"/>
</dbReference>
<keyword evidence="1" id="KW-1133">Transmembrane helix</keyword>
<keyword evidence="3" id="KW-1185">Reference proteome</keyword>
<evidence type="ECO:0000313" key="3">
    <source>
        <dbReference type="Proteomes" id="UP000000939"/>
    </source>
</evidence>
<proteinExistence type="predicted"/>
<dbReference type="HOGENOM" id="CLU_2327782_0_0_7"/>
<dbReference type="AlphaFoldDB" id="D5UZ91"/>